<comment type="subcellular location">
    <subcellularLocation>
        <location evidence="1">Membrane</location>
        <topology evidence="1">Multi-pass membrane protein</topology>
    </subcellularLocation>
</comment>
<dbReference type="OrthoDB" id="5296287at2759"/>
<dbReference type="EMBL" id="JAFHDT010000005">
    <property type="protein sequence ID" value="KAI7809420.1"/>
    <property type="molecule type" value="Genomic_DNA"/>
</dbReference>
<feature type="region of interest" description="Disordered" evidence="5">
    <location>
        <begin position="510"/>
        <end position="534"/>
    </location>
</feature>
<dbReference type="Gene3D" id="1.20.1250.20">
    <property type="entry name" value="MFS general substrate transporter like domains"/>
    <property type="match status" value="1"/>
</dbReference>
<dbReference type="GO" id="GO:0022857">
    <property type="term" value="F:transmembrane transporter activity"/>
    <property type="evidence" value="ECO:0007669"/>
    <property type="project" value="InterPro"/>
</dbReference>
<dbReference type="SUPFAM" id="SSF103473">
    <property type="entry name" value="MFS general substrate transporter"/>
    <property type="match status" value="1"/>
</dbReference>
<dbReference type="PANTHER" id="PTHR24064">
    <property type="entry name" value="SOLUTE CARRIER FAMILY 22 MEMBER"/>
    <property type="match status" value="1"/>
</dbReference>
<evidence type="ECO:0000313" key="8">
    <source>
        <dbReference type="EMBL" id="KAI7809420.1"/>
    </source>
</evidence>
<reference evidence="8" key="1">
    <citation type="submission" date="2021-02" db="EMBL/GenBank/DDBJ databases">
        <title>Comparative genomics reveals that relaxation of natural selection precedes convergent phenotypic evolution of cavefish.</title>
        <authorList>
            <person name="Peng Z."/>
        </authorList>
    </citation>
    <scope>NUCLEOTIDE SEQUENCE</scope>
    <source>
        <tissue evidence="8">Muscle</tissue>
    </source>
</reference>
<dbReference type="InterPro" id="IPR020846">
    <property type="entry name" value="MFS_dom"/>
</dbReference>
<dbReference type="InterPro" id="IPR005828">
    <property type="entry name" value="MFS_sugar_transport-like"/>
</dbReference>
<feature type="transmembrane region" description="Helical" evidence="6">
    <location>
        <begin position="477"/>
        <end position="498"/>
    </location>
</feature>
<dbReference type="AlphaFoldDB" id="A0A9W7WWC6"/>
<name>A0A9W7WWC6_TRIRA</name>
<dbReference type="PROSITE" id="PS50850">
    <property type="entry name" value="MFS"/>
    <property type="match status" value="1"/>
</dbReference>
<feature type="transmembrane region" description="Helical" evidence="6">
    <location>
        <begin position="169"/>
        <end position="189"/>
    </location>
</feature>
<gene>
    <name evidence="8" type="ORF">IRJ41_007771</name>
</gene>
<feature type="transmembrane region" description="Helical" evidence="6">
    <location>
        <begin position="390"/>
        <end position="409"/>
    </location>
</feature>
<feature type="transmembrane region" description="Helical" evidence="6">
    <location>
        <begin position="253"/>
        <end position="270"/>
    </location>
</feature>
<evidence type="ECO:0000256" key="3">
    <source>
        <dbReference type="ARBA" id="ARBA00022989"/>
    </source>
</evidence>
<protein>
    <recommendedName>
        <fullName evidence="7">Major facilitator superfamily (MFS) profile domain-containing protein</fullName>
    </recommendedName>
</protein>
<evidence type="ECO:0000256" key="2">
    <source>
        <dbReference type="ARBA" id="ARBA00022692"/>
    </source>
</evidence>
<dbReference type="InterPro" id="IPR036259">
    <property type="entry name" value="MFS_trans_sf"/>
</dbReference>
<keyword evidence="9" id="KW-1185">Reference proteome</keyword>
<keyword evidence="2 6" id="KW-0812">Transmembrane</keyword>
<dbReference type="PROSITE" id="PS00217">
    <property type="entry name" value="SUGAR_TRANSPORT_2"/>
    <property type="match status" value="1"/>
</dbReference>
<proteinExistence type="predicted"/>
<keyword evidence="4 6" id="KW-0472">Membrane</keyword>
<feature type="transmembrane region" description="Helical" evidence="6">
    <location>
        <begin position="20"/>
        <end position="42"/>
    </location>
</feature>
<comment type="caution">
    <text evidence="8">The sequence shown here is derived from an EMBL/GenBank/DDBJ whole genome shotgun (WGS) entry which is preliminary data.</text>
</comment>
<feature type="domain" description="Major facilitator superfamily (MFS) profile" evidence="7">
    <location>
        <begin position="95"/>
        <end position="502"/>
    </location>
</feature>
<dbReference type="Proteomes" id="UP001059041">
    <property type="component" value="Linkage Group LG5"/>
</dbReference>
<organism evidence="8 9">
    <name type="scientific">Triplophysa rosa</name>
    <name type="common">Cave loach</name>
    <dbReference type="NCBI Taxonomy" id="992332"/>
    <lineage>
        <taxon>Eukaryota</taxon>
        <taxon>Metazoa</taxon>
        <taxon>Chordata</taxon>
        <taxon>Craniata</taxon>
        <taxon>Vertebrata</taxon>
        <taxon>Euteleostomi</taxon>
        <taxon>Actinopterygii</taxon>
        <taxon>Neopterygii</taxon>
        <taxon>Teleostei</taxon>
        <taxon>Ostariophysi</taxon>
        <taxon>Cypriniformes</taxon>
        <taxon>Nemacheilidae</taxon>
        <taxon>Triplophysa</taxon>
    </lineage>
</organism>
<feature type="transmembrane region" description="Helical" evidence="6">
    <location>
        <begin position="138"/>
        <end position="157"/>
    </location>
</feature>
<evidence type="ECO:0000256" key="1">
    <source>
        <dbReference type="ARBA" id="ARBA00004141"/>
    </source>
</evidence>
<keyword evidence="3 6" id="KW-1133">Transmembrane helix</keyword>
<feature type="transmembrane region" description="Helical" evidence="6">
    <location>
        <begin position="227"/>
        <end position="247"/>
    </location>
</feature>
<dbReference type="InterPro" id="IPR005829">
    <property type="entry name" value="Sugar_transporter_CS"/>
</dbReference>
<sequence>MVDFGEILEAIGGFGLFQNLLLFALCFPNLILPFHFASVLFINANTSHHCNTDWILQLGPNLTREEQLHLTVPTLEDGSFSPCLMYKPVDRNLSAIQEYGLNETTACIDGWVHNDTMYDSTIVTDFDLVCGNVNSLRVAQTVLMAGILVGGLLFGPLSESLGRKRATQIPVVLMLIFTVVTGLAPYFYVYIISQFIIGISSGGFRINCVVLATEWTGTAQRSYGSCLSQVLSSLGQVVFLALIYYYRDWRMCQFIMAAPIGFVVLYIWFIPESARWLLDRGRTADAKELIQKAAKINKRTIPDSLMAKVLSEKPAEREGIKILFASPVLRKYFIIISFAWAALTQAYYSLSLNVGKFGLDIFLTQLIFGLSDVPVHFVCMWLLEAVGRKACLIGTLLVGGLFCILTIAIPQGNYIAVTALATFGRLLMNGAGSVTSVYIQELFPTSIRQTATGLGATAARVGSMLSPVLGMLEVYHFSIPTVVFSSLAITSGALVFLLPETRCTELPDSIEEAEGKRKPRMSAKDWEEVNATKL</sequence>
<evidence type="ECO:0000313" key="9">
    <source>
        <dbReference type="Proteomes" id="UP001059041"/>
    </source>
</evidence>
<feature type="transmembrane region" description="Helical" evidence="6">
    <location>
        <begin position="362"/>
        <end position="383"/>
    </location>
</feature>
<accession>A0A9W7WWC6</accession>
<evidence type="ECO:0000256" key="6">
    <source>
        <dbReference type="SAM" id="Phobius"/>
    </source>
</evidence>
<evidence type="ECO:0000256" key="5">
    <source>
        <dbReference type="SAM" id="MobiDB-lite"/>
    </source>
</evidence>
<evidence type="ECO:0000256" key="4">
    <source>
        <dbReference type="ARBA" id="ARBA00023136"/>
    </source>
</evidence>
<evidence type="ECO:0000259" key="7">
    <source>
        <dbReference type="PROSITE" id="PS50850"/>
    </source>
</evidence>
<feature type="transmembrane region" description="Helical" evidence="6">
    <location>
        <begin position="332"/>
        <end position="350"/>
    </location>
</feature>
<dbReference type="GO" id="GO:0016020">
    <property type="term" value="C:membrane"/>
    <property type="evidence" value="ECO:0007669"/>
    <property type="project" value="UniProtKB-SubCell"/>
</dbReference>
<dbReference type="Pfam" id="PF00083">
    <property type="entry name" value="Sugar_tr"/>
    <property type="match status" value="1"/>
</dbReference>